<feature type="transmembrane region" description="Helical" evidence="1">
    <location>
        <begin position="35"/>
        <end position="58"/>
    </location>
</feature>
<feature type="transmembrane region" description="Helical" evidence="1">
    <location>
        <begin position="94"/>
        <end position="111"/>
    </location>
</feature>
<gene>
    <name evidence="2" type="ORF">QUW46_00160</name>
</gene>
<dbReference type="Pfam" id="PF04020">
    <property type="entry name" value="Phage_holin_4_2"/>
    <property type="match status" value="1"/>
</dbReference>
<dbReference type="Proteomes" id="UP001529423">
    <property type="component" value="Unassembled WGS sequence"/>
</dbReference>
<dbReference type="PANTHER" id="PTHR37309">
    <property type="entry name" value="SLR0284 PROTEIN"/>
    <property type="match status" value="1"/>
</dbReference>
<comment type="caution">
    <text evidence="2">The sequence shown here is derived from an EMBL/GenBank/DDBJ whole genome shotgun (WGS) entry which is preliminary data.</text>
</comment>
<dbReference type="InterPro" id="IPR007165">
    <property type="entry name" value="Phage_holin_4_2"/>
</dbReference>
<evidence type="ECO:0000313" key="2">
    <source>
        <dbReference type="EMBL" id="MDM8333000.1"/>
    </source>
</evidence>
<name>A0ABT7VJR3_9LACO</name>
<dbReference type="PANTHER" id="PTHR37309:SF1">
    <property type="entry name" value="SLR0284 PROTEIN"/>
    <property type="match status" value="1"/>
</dbReference>
<reference evidence="2" key="2">
    <citation type="submission" date="2023-06" db="EMBL/GenBank/DDBJ databases">
        <authorList>
            <person name="Zeman M."/>
            <person name="Kubasova T."/>
            <person name="Jahodarova E."/>
            <person name="Nykrynova M."/>
            <person name="Rychlik I."/>
        </authorList>
    </citation>
    <scope>NUCLEOTIDE SEQUENCE</scope>
    <source>
        <strain evidence="2">105_WCHN</strain>
    </source>
</reference>
<keyword evidence="1" id="KW-0472">Membrane</keyword>
<organism evidence="2 3">
    <name type="scientific">Limosilactobacillus panis</name>
    <dbReference type="NCBI Taxonomy" id="47493"/>
    <lineage>
        <taxon>Bacteria</taxon>
        <taxon>Bacillati</taxon>
        <taxon>Bacillota</taxon>
        <taxon>Bacilli</taxon>
        <taxon>Lactobacillales</taxon>
        <taxon>Lactobacillaceae</taxon>
        <taxon>Limosilactobacillus</taxon>
    </lineage>
</organism>
<protein>
    <submittedName>
        <fullName evidence="2">Phage holin family protein</fullName>
    </submittedName>
</protein>
<feature type="transmembrane region" description="Helical" evidence="1">
    <location>
        <begin position="65"/>
        <end position="88"/>
    </location>
</feature>
<dbReference type="RefSeq" id="WP_289558486.1">
    <property type="nucleotide sequence ID" value="NZ_JAUDEO010000001.1"/>
</dbReference>
<keyword evidence="1" id="KW-0812">Transmembrane</keyword>
<evidence type="ECO:0000256" key="1">
    <source>
        <dbReference type="SAM" id="Phobius"/>
    </source>
</evidence>
<dbReference type="EMBL" id="JAUDEO010000001">
    <property type="protein sequence ID" value="MDM8333000.1"/>
    <property type="molecule type" value="Genomic_DNA"/>
</dbReference>
<reference evidence="2" key="1">
    <citation type="submission" date="2023-06" db="EMBL/GenBank/DDBJ databases">
        <title>Identification and characterization of horizontal gene transfer across gut microbiota members of farm animals based on homology search.</title>
        <authorList>
            <person name="Schwarzerova J."/>
            <person name="Nykrynova M."/>
            <person name="Jureckova K."/>
            <person name="Cejkova D."/>
            <person name="Rychlik I."/>
        </authorList>
    </citation>
    <scope>NUCLEOTIDE SEQUENCE</scope>
    <source>
        <strain evidence="2">105_WCHN</strain>
    </source>
</reference>
<accession>A0ABT7VJR3</accession>
<evidence type="ECO:0000313" key="3">
    <source>
        <dbReference type="Proteomes" id="UP001529423"/>
    </source>
</evidence>
<proteinExistence type="predicted"/>
<sequence>MTFWKKVLVDTILFIALAGLFTGTGMIYVSHAWVALLAAFVLAILNVAVKPILVILTLPVNLLTLGLFSIVINGAMLELTSALIGSLYFRFSSFWSAMLVAIIMSICNMIITSHQSDY</sequence>
<feature type="transmembrane region" description="Helical" evidence="1">
    <location>
        <begin position="7"/>
        <end position="29"/>
    </location>
</feature>
<keyword evidence="1" id="KW-1133">Transmembrane helix</keyword>
<keyword evidence="3" id="KW-1185">Reference proteome</keyword>